<dbReference type="Proteomes" id="UP000308600">
    <property type="component" value="Unassembled WGS sequence"/>
</dbReference>
<sequence>MFKGMKSAIRTSRSSKKGLAGLPDELLAIIFNMVCYNLPYTVGQTLLGRVCRKWRKMLLKNPRMWNYILVKYDARFQQAIAHGAQAWARNAKGFPLDVEVCFMDTPTVPINPARDDFWRQLLEPIQSQVQKLKIVAMVHDINGLRRPLRAGFPALEYLDISLYETPGQALSQKLFFPGGESFYSCPRLSKVRIDTGFYVQMLSEPKASSLVPWQQLSHLELDEQKGFQVEMLDVLSKCSRLTSCVLTMRGIDYNSSNYSKMASYAFTIPNLQSLTLYLRKLISPGPILKTLILPNLRSLTVAPAGDERVIQVGPCIVDALEDMERHAFFKLRKLSLSCLHLSTSRLIPFFMNQPKISVLHLNNCPVNTENLLSKLMPSHQGIILPGLVEFEFDTPHRTTAPDYNIVGFLKSRSRSYSNLARLRSAIYWDNRRMDITAITEIKELRKTGMDVQVPGLVYDTQFSISGLQGPNAVILGPRRHDDSVFYNIFGVDPKVGQDVHANVYFSRPGGAQLEQQMMDLCIRR</sequence>
<keyword evidence="2" id="KW-1185">Reference proteome</keyword>
<dbReference type="EMBL" id="ML208353">
    <property type="protein sequence ID" value="TFK68382.1"/>
    <property type="molecule type" value="Genomic_DNA"/>
</dbReference>
<name>A0ACD3ARY9_9AGAR</name>
<protein>
    <submittedName>
        <fullName evidence="1">Uncharacterized protein</fullName>
    </submittedName>
</protein>
<evidence type="ECO:0000313" key="2">
    <source>
        <dbReference type="Proteomes" id="UP000308600"/>
    </source>
</evidence>
<reference evidence="1 2" key="1">
    <citation type="journal article" date="2019" name="Nat. Ecol. Evol.">
        <title>Megaphylogeny resolves global patterns of mushroom evolution.</title>
        <authorList>
            <person name="Varga T."/>
            <person name="Krizsan K."/>
            <person name="Foldi C."/>
            <person name="Dima B."/>
            <person name="Sanchez-Garcia M."/>
            <person name="Sanchez-Ramirez S."/>
            <person name="Szollosi G.J."/>
            <person name="Szarkandi J.G."/>
            <person name="Papp V."/>
            <person name="Albert L."/>
            <person name="Andreopoulos W."/>
            <person name="Angelini C."/>
            <person name="Antonin V."/>
            <person name="Barry K.W."/>
            <person name="Bougher N.L."/>
            <person name="Buchanan P."/>
            <person name="Buyck B."/>
            <person name="Bense V."/>
            <person name="Catcheside P."/>
            <person name="Chovatia M."/>
            <person name="Cooper J."/>
            <person name="Damon W."/>
            <person name="Desjardin D."/>
            <person name="Finy P."/>
            <person name="Geml J."/>
            <person name="Haridas S."/>
            <person name="Hughes K."/>
            <person name="Justo A."/>
            <person name="Karasinski D."/>
            <person name="Kautmanova I."/>
            <person name="Kiss B."/>
            <person name="Kocsube S."/>
            <person name="Kotiranta H."/>
            <person name="LaButti K.M."/>
            <person name="Lechner B.E."/>
            <person name="Liimatainen K."/>
            <person name="Lipzen A."/>
            <person name="Lukacs Z."/>
            <person name="Mihaltcheva S."/>
            <person name="Morgado L.N."/>
            <person name="Niskanen T."/>
            <person name="Noordeloos M.E."/>
            <person name="Ohm R.A."/>
            <person name="Ortiz-Santana B."/>
            <person name="Ovrebo C."/>
            <person name="Racz N."/>
            <person name="Riley R."/>
            <person name="Savchenko A."/>
            <person name="Shiryaev A."/>
            <person name="Soop K."/>
            <person name="Spirin V."/>
            <person name="Szebenyi C."/>
            <person name="Tomsovsky M."/>
            <person name="Tulloss R.E."/>
            <person name="Uehling J."/>
            <person name="Grigoriev I.V."/>
            <person name="Vagvolgyi C."/>
            <person name="Papp T."/>
            <person name="Martin F.M."/>
            <person name="Miettinen O."/>
            <person name="Hibbett D.S."/>
            <person name="Nagy L.G."/>
        </authorList>
    </citation>
    <scope>NUCLEOTIDE SEQUENCE [LARGE SCALE GENOMIC DNA]</scope>
    <source>
        <strain evidence="1 2">NL-1719</strain>
    </source>
</reference>
<gene>
    <name evidence="1" type="ORF">BDN72DRAFT_682324</name>
</gene>
<proteinExistence type="predicted"/>
<accession>A0ACD3ARY9</accession>
<evidence type="ECO:0000313" key="1">
    <source>
        <dbReference type="EMBL" id="TFK68382.1"/>
    </source>
</evidence>
<organism evidence="1 2">
    <name type="scientific">Pluteus cervinus</name>
    <dbReference type="NCBI Taxonomy" id="181527"/>
    <lineage>
        <taxon>Eukaryota</taxon>
        <taxon>Fungi</taxon>
        <taxon>Dikarya</taxon>
        <taxon>Basidiomycota</taxon>
        <taxon>Agaricomycotina</taxon>
        <taxon>Agaricomycetes</taxon>
        <taxon>Agaricomycetidae</taxon>
        <taxon>Agaricales</taxon>
        <taxon>Pluteineae</taxon>
        <taxon>Pluteaceae</taxon>
        <taxon>Pluteus</taxon>
    </lineage>
</organism>